<accession>A0A6A4GBN6</accession>
<evidence type="ECO:0000313" key="2">
    <source>
        <dbReference type="Proteomes" id="UP000799118"/>
    </source>
</evidence>
<organism evidence="1 2">
    <name type="scientific">Gymnopus androsaceus JB14</name>
    <dbReference type="NCBI Taxonomy" id="1447944"/>
    <lineage>
        <taxon>Eukaryota</taxon>
        <taxon>Fungi</taxon>
        <taxon>Dikarya</taxon>
        <taxon>Basidiomycota</taxon>
        <taxon>Agaricomycotina</taxon>
        <taxon>Agaricomycetes</taxon>
        <taxon>Agaricomycetidae</taxon>
        <taxon>Agaricales</taxon>
        <taxon>Marasmiineae</taxon>
        <taxon>Omphalotaceae</taxon>
        <taxon>Gymnopus</taxon>
    </lineage>
</organism>
<proteinExistence type="predicted"/>
<gene>
    <name evidence="1" type="ORF">BT96DRAFT_1043959</name>
</gene>
<evidence type="ECO:0008006" key="3">
    <source>
        <dbReference type="Google" id="ProtNLM"/>
    </source>
</evidence>
<name>A0A6A4GBN6_9AGAR</name>
<dbReference type="EMBL" id="ML770875">
    <property type="protein sequence ID" value="KAE9382897.1"/>
    <property type="molecule type" value="Genomic_DNA"/>
</dbReference>
<dbReference type="Proteomes" id="UP000799118">
    <property type="component" value="Unassembled WGS sequence"/>
</dbReference>
<dbReference type="OrthoDB" id="3240817at2759"/>
<protein>
    <recommendedName>
        <fullName evidence="3">Reverse transcriptase domain-containing protein</fullName>
    </recommendedName>
</protein>
<sequence>MQYKVRHQNEFSDPFGADIGIMIGDTLSPEFWILYMADFEIPPTADDIELMGMLISHLEQADDLLLLALSAEGLQRKMDIFYQWCRVNFLIINAIKSGISYHGPAPAIMPVFRFGNSPVALLMEYAYVGMHFHTGNYRVFSSLIKPHFVEKAQKARKTAHAVLHVESMIGTLPVHEGKILYMGCVDPHLIYGCEVTLNTSSQLFDLLFDVQKAFFRRLLGLSKTSIKAAIFSETGIMPLQFRWLILALRSLSYFLKRPADTYVRAALNESISLHTQGKSSWFGDLKINITRVCPTYSLPDADILLSAGPDSDVLGDFTKTITNEALRWVESELERVDKRSYLLQLRQEPHENGSSKYRTMWLRQYLKDIQNAQHRKALTRLLSGDHPLAVVRLTWTDNHRIQVPHDERVCRFCKQAVETPEHALLECTHQPLVDLRSNFLREFYRLQPRPVVLNNNMDKRSYLAYLASSQPSFSVLAKWVYSMIKVYNGTVMYVPEQYRR</sequence>
<keyword evidence="2" id="KW-1185">Reference proteome</keyword>
<reference evidence="1" key="1">
    <citation type="journal article" date="2019" name="Environ. Microbiol.">
        <title>Fungal ecological strategies reflected in gene transcription - a case study of two litter decomposers.</title>
        <authorList>
            <person name="Barbi F."/>
            <person name="Kohler A."/>
            <person name="Barry K."/>
            <person name="Baskaran P."/>
            <person name="Daum C."/>
            <person name="Fauchery L."/>
            <person name="Ihrmark K."/>
            <person name="Kuo A."/>
            <person name="LaButti K."/>
            <person name="Lipzen A."/>
            <person name="Morin E."/>
            <person name="Grigoriev I.V."/>
            <person name="Henrissat B."/>
            <person name="Lindahl B."/>
            <person name="Martin F."/>
        </authorList>
    </citation>
    <scope>NUCLEOTIDE SEQUENCE</scope>
    <source>
        <strain evidence="1">JB14</strain>
    </source>
</reference>
<evidence type="ECO:0000313" key="1">
    <source>
        <dbReference type="EMBL" id="KAE9382897.1"/>
    </source>
</evidence>
<dbReference type="AlphaFoldDB" id="A0A6A4GBN6"/>